<dbReference type="AlphaFoldDB" id="A0ABD5D8W0"/>
<evidence type="ECO:0008006" key="2">
    <source>
        <dbReference type="Google" id="ProtNLM"/>
    </source>
</evidence>
<organism evidence="1">
    <name type="scientific">Acinetobacter baumannii</name>
    <dbReference type="NCBI Taxonomy" id="470"/>
    <lineage>
        <taxon>Bacteria</taxon>
        <taxon>Pseudomonadati</taxon>
        <taxon>Pseudomonadota</taxon>
        <taxon>Gammaproteobacteria</taxon>
        <taxon>Moraxellales</taxon>
        <taxon>Moraxellaceae</taxon>
        <taxon>Acinetobacter</taxon>
        <taxon>Acinetobacter calcoaceticus/baumannii complex</taxon>
    </lineage>
</organism>
<accession>A0ABD5D8W0</accession>
<reference evidence="1" key="1">
    <citation type="submission" date="2019-07" db="EMBL/GenBank/DDBJ databases">
        <title>Biological characteristics of mucoid Acinetobacter baumannii from a general hospital in China.</title>
        <authorList>
            <person name="Hua X."/>
            <person name="Yu Y."/>
        </authorList>
    </citation>
    <scope>NUCLEOTIDE SEQUENCE [LARGE SCALE GENOMIC DNA]</scope>
    <source>
        <strain evidence="1">N41</strain>
    </source>
</reference>
<comment type="caution">
    <text evidence="1">The sequence shown here is derived from an EMBL/GenBank/DDBJ whole genome shotgun (WGS) entry which is preliminary data.</text>
</comment>
<proteinExistence type="predicted"/>
<protein>
    <recommendedName>
        <fullName evidence="2">Lipoprotein</fullName>
    </recommendedName>
</protein>
<sequence length="257" mass="29522">MPVQFEIYASDGTLQLSTETKPVGRHKEYIDWKDTSGGRQGGPYIIDPENKVRISQRNFRSFGYPRIGMKDGYMYFMQLNDGAVISFSPDYGTCIGPQADAGRVLMADMREYNPTPMPNERLQVFSPTGQMVWGSESLIHSIQLIDWTTLYFGDHTYHTVPPLFFEIPAGVDPRKVFYLVNMQNAMFYPPTETPEGVMQYPLLYLRRRGNRIYVLPDYFIYINTFTRYLTEDFNEKLSDATASTELNVLIMYVPGAA</sequence>
<dbReference type="RefSeq" id="WP_004716618.1">
    <property type="nucleotide sequence ID" value="NZ_VHGR01000035.1"/>
</dbReference>
<gene>
    <name evidence="1" type="ORF">FPK87_14350</name>
</gene>
<evidence type="ECO:0000313" key="1">
    <source>
        <dbReference type="EMBL" id="MDR8261635.1"/>
    </source>
</evidence>
<name>A0ABD5D8W0_ACIBA</name>
<dbReference type="EMBL" id="VMBB01000021">
    <property type="protein sequence ID" value="MDR8261635.1"/>
    <property type="molecule type" value="Genomic_DNA"/>
</dbReference>